<gene>
    <name evidence="1" type="ORF">VM95_03600</name>
</gene>
<evidence type="ECO:0000313" key="2">
    <source>
        <dbReference type="Proteomes" id="UP000033699"/>
    </source>
</evidence>
<organism evidence="1 2">
    <name type="scientific">Streptomyces rubellomurinus (strain ATCC 31215)</name>
    <dbReference type="NCBI Taxonomy" id="359131"/>
    <lineage>
        <taxon>Bacteria</taxon>
        <taxon>Bacillati</taxon>
        <taxon>Actinomycetota</taxon>
        <taxon>Actinomycetes</taxon>
        <taxon>Kitasatosporales</taxon>
        <taxon>Streptomycetaceae</taxon>
        <taxon>Streptomyces</taxon>
    </lineage>
</organism>
<reference evidence="1 2" key="1">
    <citation type="submission" date="2015-02" db="EMBL/GenBank/DDBJ databases">
        <authorList>
            <person name="Ju K.-S."/>
            <person name="Doroghazi J.R."/>
            <person name="Metcalf W."/>
        </authorList>
    </citation>
    <scope>NUCLEOTIDE SEQUENCE [LARGE SCALE GENOMIC DNA]</scope>
    <source>
        <strain evidence="1 2">ATCC 31215</strain>
    </source>
</reference>
<dbReference type="RefSeq" id="WP_045692510.1">
    <property type="nucleotide sequence ID" value="NZ_JZKH01000004.1"/>
</dbReference>
<dbReference type="InterPro" id="IPR035437">
    <property type="entry name" value="SNase_OB-fold_sf"/>
</dbReference>
<dbReference type="PATRIC" id="fig|359131.3.peg.3844"/>
<dbReference type="EMBL" id="JZKH01000004">
    <property type="protein sequence ID" value="KJS63303.1"/>
    <property type="molecule type" value="Genomic_DNA"/>
</dbReference>
<dbReference type="Gene3D" id="2.40.50.90">
    <property type="match status" value="1"/>
</dbReference>
<sequence length="299" mass="32664">MPMLLITGSYRILGDRPDGDTVHFTPQDPGFWCEVPGEHRVKRDEFGGASIRVDGIDATETHYKGAGPTFVHQPLDKGAHAARDEMLSWLGFSQVVQDPEEKVTASTPQTVPGYILTSGADLYGRCVALVGRGDAPMIGNSPKPARSGTRVDVTVAMLNRTANHHLLARGLVYPTFYGNLPEDLRADMAATAQQARDDKVPGSVWSYDETTSGVKIDSLATLTDDQVIVPKLFRRLADYVRLFGPSLTCLPAYLAGGADEFHVPEQQDSIIGLQHVVEVTNGNTFRMTRPIEDLVFVEK</sequence>
<dbReference type="AlphaFoldDB" id="A0A0F2TJ74"/>
<accession>A0A0F2TJ74</accession>
<dbReference type="Proteomes" id="UP000033699">
    <property type="component" value="Unassembled WGS sequence"/>
</dbReference>
<dbReference type="OrthoDB" id="7065322at2"/>
<keyword evidence="2" id="KW-1185">Reference proteome</keyword>
<evidence type="ECO:0008006" key="3">
    <source>
        <dbReference type="Google" id="ProtNLM"/>
    </source>
</evidence>
<name>A0A0F2TJ74_STRR3</name>
<proteinExistence type="predicted"/>
<protein>
    <recommendedName>
        <fullName evidence="3">Nuclease</fullName>
    </recommendedName>
</protein>
<comment type="caution">
    <text evidence="1">The sequence shown here is derived from an EMBL/GenBank/DDBJ whole genome shotgun (WGS) entry which is preliminary data.</text>
</comment>
<evidence type="ECO:0000313" key="1">
    <source>
        <dbReference type="EMBL" id="KJS63303.1"/>
    </source>
</evidence>